<keyword evidence="2" id="KW-1185">Reference proteome</keyword>
<dbReference type="OrthoDB" id="791936at2"/>
<dbReference type="RefSeq" id="WP_076688515.1">
    <property type="nucleotide sequence ID" value="NZ_CP018762.1"/>
</dbReference>
<protein>
    <submittedName>
        <fullName evidence="1">Uncharacterized protein</fullName>
    </submittedName>
</protein>
<dbReference type="KEGG" id="maur:BOH66_01130"/>
<proteinExistence type="predicted"/>
<organism evidence="1 2">
    <name type="scientific">Microbacterium aurum</name>
    <dbReference type="NCBI Taxonomy" id="36805"/>
    <lineage>
        <taxon>Bacteria</taxon>
        <taxon>Bacillati</taxon>
        <taxon>Actinomycetota</taxon>
        <taxon>Actinomycetes</taxon>
        <taxon>Micrococcales</taxon>
        <taxon>Microbacteriaceae</taxon>
        <taxon>Microbacterium</taxon>
    </lineage>
</organism>
<accession>A0A1P8U4M2</accession>
<gene>
    <name evidence="1" type="ORF">BOH66_01130</name>
</gene>
<reference evidence="1 2" key="1">
    <citation type="submission" date="2016-12" db="EMBL/GenBank/DDBJ databases">
        <title>Complete genome sequence of Microbacterium aurum KACC 15219.</title>
        <authorList>
            <person name="Jung Y."/>
            <person name="Shin J.-H."/>
            <person name="Lee Y.-J."/>
            <person name="Yi H."/>
            <person name="Bahn Y.-S."/>
            <person name="Kim J.F."/>
            <person name="Lee D.-W."/>
        </authorList>
    </citation>
    <scope>NUCLEOTIDE SEQUENCE [LARGE SCALE GENOMIC DNA]</scope>
    <source>
        <strain evidence="1 2">KACC 15219</strain>
    </source>
</reference>
<dbReference type="EMBL" id="CP018762">
    <property type="protein sequence ID" value="APZ33054.1"/>
    <property type="molecule type" value="Genomic_DNA"/>
</dbReference>
<evidence type="ECO:0000313" key="2">
    <source>
        <dbReference type="Proteomes" id="UP000187185"/>
    </source>
</evidence>
<dbReference type="AlphaFoldDB" id="A0A1P8U4M2"/>
<evidence type="ECO:0000313" key="1">
    <source>
        <dbReference type="EMBL" id="APZ33054.1"/>
    </source>
</evidence>
<name>A0A1P8U4M2_9MICO</name>
<dbReference type="Proteomes" id="UP000187185">
    <property type="component" value="Chromosome"/>
</dbReference>
<sequence length="814" mass="90069">MSERRSHVDEERFIYVADAGAPDKRQFIALHWCGIDFTPNDAFLGPLRSYVQPRAELTELWFVYPADLATTCDQLRALERLPDRHSGLDIHYRYFAVNAEGELSEQGEIRADGRIELTPTVTREVLLEGARQLFSDSDGLACATAGFHFAHPGGSHSQYFMRGGQAVARVQHAHFLALLLLRHLAASVDTATVWVDSASIAPVGYAFADLARRLGRTPPTRVESFSGYDGLDTQLRPKPTDIVLISSSTSGSMGEKVGRKKKLPADRVVTLFYLNTQEWKEDHGTLICDLTDRDLVAARADRESHLRPYETYESDACDLCRQGSGEIRLAGDSFFPETGVIALRMPTFKDRPLDGKRDRSDDDLVKFDGSDYFFDLFGCGAITYDPASGPLQRDRGVSTRLGSLFPLANDSSLDKRLREKLAEAVADPADVSVVLSLLDEDSRLVGEHFATLMFGGQPNGKPGQHWHQWTRSDTVTLAELPEGSTILVCAGVVASGRLLTSISRELRKVSQSFRTRYFVVVAHPESSSAWATHVNTLSRKSSQDDSTDDSTVTHVWRLPREPASPGGGTPWTRERTVLRSVAEWLGQHEQYRSLLRALEPRLGQLGQLHDSNLLVAAAAPTATNPMPPINRNFALWPFEWSEHERYVASGIPPTHAEVFATIAHLLYESRRLSQTVEPRISAVRRHGYALNPAVFDRFNDPAIQAAILRGSTAGELNYASDADASRAVVDLLWFVLTNLDSESGAAGYEFLLSLSEGMSLRDGFGLRVGHRQLAHLLSDLEREYGTDFEGLTAISPPVRALLLYVRGCLAHDGK</sequence>